<evidence type="ECO:0000313" key="2">
    <source>
        <dbReference type="Proteomes" id="UP000054988"/>
    </source>
</evidence>
<protein>
    <submittedName>
        <fullName evidence="1">Uncharacterized protein</fullName>
    </submittedName>
</protein>
<proteinExistence type="predicted"/>
<sequence length="272" mass="30159">MLVIIQALYPLEEQILAAFKDLHDSLEEMGNAGSTALRLMFLCKLDKTLGDNLATFAEHADEPWFPVPYAELLLTIAPVCDSFADCFPTLSLPESISSHILDADKQHGWETELKLEAFKDFSFPGPLEDILAILSSYASLLYQASLLSKDILVFNRLQEACSWLDNQILALSCSINLAQEALKAQVQDSYQLLQALTFLDPSFQASNTQITSLCVGFGWASSDLLLKDPKDHGYKLCEVPDLVNSSFHIFIKGTDIDITGKKSSEWTISTNN</sequence>
<dbReference type="AlphaFoldDB" id="A0A0W0G2T1"/>
<evidence type="ECO:0000313" key="1">
    <source>
        <dbReference type="EMBL" id="KTB42677.1"/>
    </source>
</evidence>
<dbReference type="Proteomes" id="UP000054988">
    <property type="component" value="Unassembled WGS sequence"/>
</dbReference>
<name>A0A0W0G2T1_MONRR</name>
<dbReference type="EMBL" id="LATX01001305">
    <property type="protein sequence ID" value="KTB42677.1"/>
    <property type="molecule type" value="Genomic_DNA"/>
</dbReference>
<reference evidence="1 2" key="1">
    <citation type="submission" date="2015-12" db="EMBL/GenBank/DDBJ databases">
        <title>Draft genome sequence of Moniliophthora roreri, the causal agent of frosty pod rot of cacao.</title>
        <authorList>
            <person name="Aime M.C."/>
            <person name="Diaz-Valderrama J.R."/>
            <person name="Kijpornyongpan T."/>
            <person name="Phillips-Mora W."/>
        </authorList>
    </citation>
    <scope>NUCLEOTIDE SEQUENCE [LARGE SCALE GENOMIC DNA]</scope>
    <source>
        <strain evidence="1 2">MCA 2952</strain>
    </source>
</reference>
<organism evidence="1 2">
    <name type="scientific">Moniliophthora roreri</name>
    <name type="common">Frosty pod rot fungus</name>
    <name type="synonym">Monilia roreri</name>
    <dbReference type="NCBI Taxonomy" id="221103"/>
    <lineage>
        <taxon>Eukaryota</taxon>
        <taxon>Fungi</taxon>
        <taxon>Dikarya</taxon>
        <taxon>Basidiomycota</taxon>
        <taxon>Agaricomycotina</taxon>
        <taxon>Agaricomycetes</taxon>
        <taxon>Agaricomycetidae</taxon>
        <taxon>Agaricales</taxon>
        <taxon>Marasmiineae</taxon>
        <taxon>Marasmiaceae</taxon>
        <taxon>Moniliophthora</taxon>
    </lineage>
</organism>
<comment type="caution">
    <text evidence="1">The sequence shown here is derived from an EMBL/GenBank/DDBJ whole genome shotgun (WGS) entry which is preliminary data.</text>
</comment>
<gene>
    <name evidence="1" type="ORF">WG66_4761</name>
</gene>
<accession>A0A0W0G2T1</accession>